<dbReference type="SFLD" id="SFLDS00005">
    <property type="entry name" value="Isoprenoid_Synthase_Type_I"/>
    <property type="match status" value="1"/>
</dbReference>
<proteinExistence type="inferred from homology"/>
<evidence type="ECO:0000256" key="6">
    <source>
        <dbReference type="RuleBase" id="RU004466"/>
    </source>
</evidence>
<dbReference type="InterPro" id="IPR000092">
    <property type="entry name" value="Polyprenyl_synt"/>
</dbReference>
<evidence type="ECO:0000313" key="8">
    <source>
        <dbReference type="Proteomes" id="UP001366166"/>
    </source>
</evidence>
<dbReference type="GO" id="GO:0004659">
    <property type="term" value="F:prenyltransferase activity"/>
    <property type="evidence" value="ECO:0007669"/>
    <property type="project" value="InterPro"/>
</dbReference>
<evidence type="ECO:0000256" key="5">
    <source>
        <dbReference type="ARBA" id="ARBA00022842"/>
    </source>
</evidence>
<dbReference type="AlphaFoldDB" id="A0AAU9EGZ8"/>
<dbReference type="GO" id="GO:0008299">
    <property type="term" value="P:isoprenoid biosynthetic process"/>
    <property type="evidence" value="ECO:0007669"/>
    <property type="project" value="InterPro"/>
</dbReference>
<evidence type="ECO:0000256" key="4">
    <source>
        <dbReference type="ARBA" id="ARBA00022723"/>
    </source>
</evidence>
<protein>
    <submittedName>
        <fullName evidence="7">Octaprenyl diphosphate synthase</fullName>
    </submittedName>
</protein>
<dbReference type="PANTHER" id="PTHR12001">
    <property type="entry name" value="GERANYLGERANYL PYROPHOSPHATE SYNTHASE"/>
    <property type="match status" value="1"/>
</dbReference>
<evidence type="ECO:0000313" key="7">
    <source>
        <dbReference type="EMBL" id="BEQ13849.1"/>
    </source>
</evidence>
<dbReference type="PROSITE" id="PS00723">
    <property type="entry name" value="POLYPRENYL_SYNTHASE_1"/>
    <property type="match status" value="1"/>
</dbReference>
<evidence type="ECO:0000256" key="1">
    <source>
        <dbReference type="ARBA" id="ARBA00001946"/>
    </source>
</evidence>
<dbReference type="CDD" id="cd00685">
    <property type="entry name" value="Trans_IPPS_HT"/>
    <property type="match status" value="1"/>
</dbReference>
<dbReference type="GO" id="GO:0046872">
    <property type="term" value="F:metal ion binding"/>
    <property type="evidence" value="ECO:0007669"/>
    <property type="project" value="UniProtKB-KW"/>
</dbReference>
<keyword evidence="5" id="KW-0460">Magnesium</keyword>
<gene>
    <name evidence="7" type="primary">ispB</name>
    <name evidence="7" type="ORF">FAK_09150</name>
</gene>
<name>A0AAU9EGZ8_9BACT</name>
<comment type="similarity">
    <text evidence="2 6">Belongs to the FPP/GGPP synthase family.</text>
</comment>
<dbReference type="InterPro" id="IPR033749">
    <property type="entry name" value="Polyprenyl_synt_CS"/>
</dbReference>
<evidence type="ECO:0000256" key="3">
    <source>
        <dbReference type="ARBA" id="ARBA00022679"/>
    </source>
</evidence>
<dbReference type="Gene3D" id="1.10.600.10">
    <property type="entry name" value="Farnesyl Diphosphate Synthase"/>
    <property type="match status" value="1"/>
</dbReference>
<sequence>MAASFQPTLPAEELRRRVLALAEPADQALQDSLHSHVPYIEQVSAYIIFSGGKRLRPVLYLLAAAAAGGQGEPRQAAIFEYLHAATLLHDDVVDEAGLRRGRPAARTRYGNDAVILVGDFLFSKSYSLAAEVADHRFINALTDCTTLMAEGQVLELLFTGDYELAETDYRRVIQAKTAVLLAAACQMGAIFAGAGDTVIQALYTYGMELGMAFQMVDDALDYVGTEHEFGKPVGHDLAEGKITLPFIFARETCGPALRGRLVELATAAPTDPEAQAEAKELVRRAGGVDHTMSQARGHAMAAQKALADLVPDQGPGDPLETLLALAPYVVDRRS</sequence>
<keyword evidence="4" id="KW-0479">Metal-binding</keyword>
<keyword evidence="8" id="KW-1185">Reference proteome</keyword>
<dbReference type="EMBL" id="AP028679">
    <property type="protein sequence ID" value="BEQ13849.1"/>
    <property type="molecule type" value="Genomic_DNA"/>
</dbReference>
<comment type="cofactor">
    <cofactor evidence="1">
        <name>Mg(2+)</name>
        <dbReference type="ChEBI" id="CHEBI:18420"/>
    </cofactor>
</comment>
<keyword evidence="3 6" id="KW-0808">Transferase</keyword>
<organism evidence="7 8">
    <name type="scientific">Desulfoferula mesophila</name>
    <dbReference type="NCBI Taxonomy" id="3058419"/>
    <lineage>
        <taxon>Bacteria</taxon>
        <taxon>Pseudomonadati</taxon>
        <taxon>Thermodesulfobacteriota</taxon>
        <taxon>Desulfarculia</taxon>
        <taxon>Desulfarculales</taxon>
        <taxon>Desulfarculaceae</taxon>
        <taxon>Desulfoferula</taxon>
    </lineage>
</organism>
<evidence type="ECO:0000256" key="2">
    <source>
        <dbReference type="ARBA" id="ARBA00006706"/>
    </source>
</evidence>
<dbReference type="Proteomes" id="UP001366166">
    <property type="component" value="Chromosome"/>
</dbReference>
<reference evidence="8" key="1">
    <citation type="journal article" date="2023" name="Arch. Microbiol.">
        <title>Desulfoferula mesophilus gen. nov. sp. nov., a mesophilic sulfate-reducing bacterium isolated from a brackish lake sediment.</title>
        <authorList>
            <person name="Watanabe T."/>
            <person name="Yabe T."/>
            <person name="Tsuji J.M."/>
            <person name="Fukui M."/>
        </authorList>
    </citation>
    <scope>NUCLEOTIDE SEQUENCE [LARGE SCALE GENOMIC DNA]</scope>
    <source>
        <strain evidence="8">12FAK</strain>
    </source>
</reference>
<dbReference type="PANTHER" id="PTHR12001:SF69">
    <property type="entry name" value="ALL TRANS-POLYPRENYL-DIPHOSPHATE SYNTHASE PDSS1"/>
    <property type="match status" value="1"/>
</dbReference>
<dbReference type="KEGG" id="dmp:FAK_09150"/>
<dbReference type="SFLD" id="SFLDG01017">
    <property type="entry name" value="Polyprenyl_Transferase_Like"/>
    <property type="match status" value="1"/>
</dbReference>
<dbReference type="InterPro" id="IPR008949">
    <property type="entry name" value="Isoprenoid_synthase_dom_sf"/>
</dbReference>
<accession>A0AAU9EGZ8</accession>
<dbReference type="SUPFAM" id="SSF48576">
    <property type="entry name" value="Terpenoid synthases"/>
    <property type="match status" value="1"/>
</dbReference>
<dbReference type="Pfam" id="PF00348">
    <property type="entry name" value="polyprenyl_synt"/>
    <property type="match status" value="1"/>
</dbReference>
<dbReference type="RefSeq" id="WP_338605593.1">
    <property type="nucleotide sequence ID" value="NZ_AP028679.1"/>
</dbReference>